<evidence type="ECO:0000256" key="1">
    <source>
        <dbReference type="ARBA" id="ARBA00006215"/>
    </source>
</evidence>
<evidence type="ECO:0000259" key="5">
    <source>
        <dbReference type="Pfam" id="PF14909"/>
    </source>
</evidence>
<dbReference type="AlphaFoldDB" id="L5K462"/>
<feature type="domain" description="Spermatogenesis-associated protein 6 N-terminal" evidence="5">
    <location>
        <begin position="109"/>
        <end position="241"/>
    </location>
</feature>
<dbReference type="Pfam" id="PF14909">
    <property type="entry name" value="SPATA6"/>
    <property type="match status" value="1"/>
</dbReference>
<feature type="region of interest" description="Disordered" evidence="3">
    <location>
        <begin position="264"/>
        <end position="314"/>
    </location>
</feature>
<dbReference type="InParanoid" id="L5K462"/>
<dbReference type="FunCoup" id="L5K462">
    <property type="interactions" value="566"/>
</dbReference>
<feature type="signal peptide" evidence="4">
    <location>
        <begin position="1"/>
        <end position="21"/>
    </location>
</feature>
<reference evidence="7" key="1">
    <citation type="journal article" date="2013" name="Science">
        <title>Comparative analysis of bat genomes provides insight into the evolution of flight and immunity.</title>
        <authorList>
            <person name="Zhang G."/>
            <person name="Cowled C."/>
            <person name="Shi Z."/>
            <person name="Huang Z."/>
            <person name="Bishop-Lilly K.A."/>
            <person name="Fang X."/>
            <person name="Wynne J.W."/>
            <person name="Xiong Z."/>
            <person name="Baker M.L."/>
            <person name="Zhao W."/>
            <person name="Tachedjian M."/>
            <person name="Zhu Y."/>
            <person name="Zhou P."/>
            <person name="Jiang X."/>
            <person name="Ng J."/>
            <person name="Yang L."/>
            <person name="Wu L."/>
            <person name="Xiao J."/>
            <person name="Feng Y."/>
            <person name="Chen Y."/>
            <person name="Sun X."/>
            <person name="Zhang Y."/>
            <person name="Marsh G.A."/>
            <person name="Crameri G."/>
            <person name="Broder C.C."/>
            <person name="Frey K.G."/>
            <person name="Wang L.F."/>
            <person name="Wang J."/>
        </authorList>
    </citation>
    <scope>NUCLEOTIDE SEQUENCE [LARGE SCALE GENOMIC DNA]</scope>
</reference>
<protein>
    <submittedName>
        <fullName evidence="6">Spermatogenesis-associated protein 6</fullName>
    </submittedName>
</protein>
<dbReference type="PANTHER" id="PTHR16435:SF3">
    <property type="entry name" value="SPERMATOGENESIS-ASSOCIATED PROTEIN 6"/>
    <property type="match status" value="1"/>
</dbReference>
<feature type="chain" id="PRO_5003968765" evidence="4">
    <location>
        <begin position="22"/>
        <end position="564"/>
    </location>
</feature>
<comment type="similarity">
    <text evidence="1">Belongs to the SPATA6 family.</text>
</comment>
<keyword evidence="7" id="KW-1185">Reference proteome</keyword>
<dbReference type="eggNOG" id="ENOG502QRV3">
    <property type="taxonomic scope" value="Eukaryota"/>
</dbReference>
<sequence>MNGLQSSLCQYLMCFVGQVLSISHVQNGDSNQTCVQQTTVGREDVKYDMKLGRNVARTFLDYYRLNPMVERVAIPMPRLRNEKPPPYKYPLLRGPASNYPNGKRDKKSSVTCPGVVLKDKEDIYLSICVFGQYKKTQCVPATFPLVFNARMVFEKVFPEAVDPGDVVAQLEYDTALFELIQLVPPVGETLSTYDENTRDFMFPGPNQISGHHDSNRQVTMRRISGLRGIAPKLEFSTTSVITECLISSRKCRTQDKYIYHTAPVEKSHSKLQSRTSRSQKKKSKSPERSKYCVNAKNYEQPTISSKSHSPSPYTKRRMCELSEDTRRRLAHLNLGPYEFKKETDKPPFVIRHVDPPSPRADALYGSSGRDCERDGWSRVHNDHSHVGCYRPKDYKVTRTPHGRDFDDSLERCDEYLSSRSCSKPQHSARTLLVHSAPSTVPKHSPSPVLNRASLRERFHSDWCSPSNCDEIHDRDERDLEKEDELELKRGLLYRDSAYDSDPEYSSFQRPRGSHHLDDGEYWSNRAASYKGKSHRPVFENSMDKIYRNLYKKACNSVSHTQESF</sequence>
<dbReference type="InterPro" id="IPR042769">
    <property type="entry name" value="SPATA6_fam"/>
</dbReference>
<dbReference type="Proteomes" id="UP000010552">
    <property type="component" value="Unassembled WGS sequence"/>
</dbReference>
<evidence type="ECO:0000256" key="2">
    <source>
        <dbReference type="ARBA" id="ARBA00022553"/>
    </source>
</evidence>
<evidence type="ECO:0000256" key="3">
    <source>
        <dbReference type="SAM" id="MobiDB-lite"/>
    </source>
</evidence>
<organism evidence="6 7">
    <name type="scientific">Pteropus alecto</name>
    <name type="common">Black flying fox</name>
    <dbReference type="NCBI Taxonomy" id="9402"/>
    <lineage>
        <taxon>Eukaryota</taxon>
        <taxon>Metazoa</taxon>
        <taxon>Chordata</taxon>
        <taxon>Craniata</taxon>
        <taxon>Vertebrata</taxon>
        <taxon>Euteleostomi</taxon>
        <taxon>Mammalia</taxon>
        <taxon>Eutheria</taxon>
        <taxon>Laurasiatheria</taxon>
        <taxon>Chiroptera</taxon>
        <taxon>Yinpterochiroptera</taxon>
        <taxon>Pteropodoidea</taxon>
        <taxon>Pteropodidae</taxon>
        <taxon>Pteropodinae</taxon>
        <taxon>Pteropus</taxon>
    </lineage>
</organism>
<feature type="region of interest" description="Disordered" evidence="3">
    <location>
        <begin position="85"/>
        <end position="107"/>
    </location>
</feature>
<evidence type="ECO:0000313" key="6">
    <source>
        <dbReference type="EMBL" id="ELK06137.1"/>
    </source>
</evidence>
<dbReference type="GO" id="GO:0032027">
    <property type="term" value="F:myosin light chain binding"/>
    <property type="evidence" value="ECO:0007669"/>
    <property type="project" value="InterPro"/>
</dbReference>
<gene>
    <name evidence="6" type="ORF">PAL_GLEAN10023724</name>
</gene>
<dbReference type="PANTHER" id="PTHR16435">
    <property type="entry name" value="SPERMATOGENESIS-ASSOCIATED PROTEIN 6 SPATA6"/>
    <property type="match status" value="1"/>
</dbReference>
<name>L5K462_PTEAL</name>
<dbReference type="GO" id="GO:0044458">
    <property type="term" value="P:motile cilium assembly"/>
    <property type="evidence" value="ECO:0007669"/>
    <property type="project" value="TreeGrafter"/>
</dbReference>
<dbReference type="GO" id="GO:0120212">
    <property type="term" value="C:sperm head-tail coupling apparatus"/>
    <property type="evidence" value="ECO:0007669"/>
    <property type="project" value="InterPro"/>
</dbReference>
<dbReference type="EMBL" id="KB031032">
    <property type="protein sequence ID" value="ELK06137.1"/>
    <property type="molecule type" value="Genomic_DNA"/>
</dbReference>
<feature type="region of interest" description="Disordered" evidence="3">
    <location>
        <begin position="501"/>
        <end position="520"/>
    </location>
</feature>
<dbReference type="InterPro" id="IPR032732">
    <property type="entry name" value="SPATA6_N"/>
</dbReference>
<keyword evidence="2" id="KW-0597">Phosphoprotein</keyword>
<dbReference type="GO" id="GO:0007283">
    <property type="term" value="P:spermatogenesis"/>
    <property type="evidence" value="ECO:0007669"/>
    <property type="project" value="InterPro"/>
</dbReference>
<evidence type="ECO:0000313" key="7">
    <source>
        <dbReference type="Proteomes" id="UP000010552"/>
    </source>
</evidence>
<proteinExistence type="inferred from homology"/>
<feature type="compositionally biased region" description="Polar residues" evidence="3">
    <location>
        <begin position="297"/>
        <end position="312"/>
    </location>
</feature>
<keyword evidence="4" id="KW-0732">Signal</keyword>
<dbReference type="STRING" id="9402.L5K462"/>
<accession>L5K462</accession>
<evidence type="ECO:0000256" key="4">
    <source>
        <dbReference type="SAM" id="SignalP"/>
    </source>
</evidence>